<evidence type="ECO:0008006" key="4">
    <source>
        <dbReference type="Google" id="ProtNLM"/>
    </source>
</evidence>
<dbReference type="GO" id="GO:0008017">
    <property type="term" value="F:microtubule binding"/>
    <property type="evidence" value="ECO:0007669"/>
    <property type="project" value="TreeGrafter"/>
</dbReference>
<name>A0AA38T9B8_9ASTR</name>
<reference evidence="2" key="1">
    <citation type="submission" date="2023-03" db="EMBL/GenBank/DDBJ databases">
        <title>Chromosome-scale reference genome and RAD-based genetic map of yellow starthistle (Centaurea solstitialis) reveal putative structural variation and QTLs associated with invader traits.</title>
        <authorList>
            <person name="Reatini B."/>
            <person name="Cang F.A."/>
            <person name="Jiang Q."/>
            <person name="Mckibben M.T.W."/>
            <person name="Barker M.S."/>
            <person name="Rieseberg L.H."/>
            <person name="Dlugosch K.M."/>
        </authorList>
    </citation>
    <scope>NUCLEOTIDE SEQUENCE</scope>
    <source>
        <strain evidence="2">CAN-66</strain>
        <tissue evidence="2">Leaf</tissue>
    </source>
</reference>
<proteinExistence type="predicted"/>
<keyword evidence="1" id="KW-0732">Signal</keyword>
<evidence type="ECO:0000256" key="1">
    <source>
        <dbReference type="SAM" id="SignalP"/>
    </source>
</evidence>
<evidence type="ECO:0000313" key="2">
    <source>
        <dbReference type="EMBL" id="KAJ9550946.1"/>
    </source>
</evidence>
<dbReference type="GO" id="GO:0005880">
    <property type="term" value="C:nuclear microtubule"/>
    <property type="evidence" value="ECO:0007669"/>
    <property type="project" value="TreeGrafter"/>
</dbReference>
<dbReference type="GO" id="GO:0051225">
    <property type="term" value="P:spindle assembly"/>
    <property type="evidence" value="ECO:0007669"/>
    <property type="project" value="TreeGrafter"/>
</dbReference>
<dbReference type="AlphaFoldDB" id="A0AA38T9B8"/>
<feature type="chain" id="PRO_5041394337" description="Secreted protein" evidence="1">
    <location>
        <begin position="18"/>
        <end position="90"/>
    </location>
</feature>
<dbReference type="EMBL" id="JARYMX010000004">
    <property type="protein sequence ID" value="KAJ9550946.1"/>
    <property type="molecule type" value="Genomic_DNA"/>
</dbReference>
<dbReference type="PANTHER" id="PTHR31807">
    <property type="entry name" value="AUGMIN FAMILY MEMBER"/>
    <property type="match status" value="1"/>
</dbReference>
<gene>
    <name evidence="2" type="ORF">OSB04_014991</name>
</gene>
<protein>
    <recommendedName>
        <fullName evidence="4">Secreted protein</fullName>
    </recommendedName>
</protein>
<evidence type="ECO:0000313" key="3">
    <source>
        <dbReference type="Proteomes" id="UP001172457"/>
    </source>
</evidence>
<dbReference type="GO" id="GO:0005737">
    <property type="term" value="C:cytoplasm"/>
    <property type="evidence" value="ECO:0007669"/>
    <property type="project" value="TreeGrafter"/>
</dbReference>
<feature type="signal peptide" evidence="1">
    <location>
        <begin position="1"/>
        <end position="17"/>
    </location>
</feature>
<accession>A0AA38T9B8</accession>
<dbReference type="Proteomes" id="UP001172457">
    <property type="component" value="Chromosome 4"/>
</dbReference>
<keyword evidence="3" id="KW-1185">Reference proteome</keyword>
<sequence>MEFLGVFLLEVVHLTFFGLLQLDGTHILASELANIVSDERFLLDECEIFLASAAPLQAQATFIIANNILASCAPIKECSLRSQVIQSKRE</sequence>
<organism evidence="2 3">
    <name type="scientific">Centaurea solstitialis</name>
    <name type="common">yellow star-thistle</name>
    <dbReference type="NCBI Taxonomy" id="347529"/>
    <lineage>
        <taxon>Eukaryota</taxon>
        <taxon>Viridiplantae</taxon>
        <taxon>Streptophyta</taxon>
        <taxon>Embryophyta</taxon>
        <taxon>Tracheophyta</taxon>
        <taxon>Spermatophyta</taxon>
        <taxon>Magnoliopsida</taxon>
        <taxon>eudicotyledons</taxon>
        <taxon>Gunneridae</taxon>
        <taxon>Pentapetalae</taxon>
        <taxon>asterids</taxon>
        <taxon>campanulids</taxon>
        <taxon>Asterales</taxon>
        <taxon>Asteraceae</taxon>
        <taxon>Carduoideae</taxon>
        <taxon>Cardueae</taxon>
        <taxon>Centaureinae</taxon>
        <taxon>Centaurea</taxon>
    </lineage>
</organism>
<dbReference type="PANTHER" id="PTHR31807:SF57">
    <property type="entry name" value="QWRF FAMILY-RELATED"/>
    <property type="match status" value="1"/>
</dbReference>
<comment type="caution">
    <text evidence="2">The sequence shown here is derived from an EMBL/GenBank/DDBJ whole genome shotgun (WGS) entry which is preliminary data.</text>
</comment>